<accession>A0A844ZME9</accession>
<evidence type="ECO:0000313" key="17">
    <source>
        <dbReference type="Proteomes" id="UP000435243"/>
    </source>
</evidence>
<dbReference type="Proteomes" id="UP000435243">
    <property type="component" value="Unassembled WGS sequence"/>
</dbReference>
<sequence>MTPAVAWFADVGIADRPTVGGKGGSLGELTQAGIAVPPGFVVTTSAFETFLAALEAREDVRGQVEALDPNDLGAATRLSEQLRARVMNEPMPPAVEQAIMSAMDELCPDGQPVAVRSSATTEDADDASFAGLQDTFLWVLTAQDMAMKVRECWGSLYSVESMIYRRKQDFPEDGVAMAVVIQQMVDARCAGVMFTRSPTTGDKSVITIEGAWGLGSSVVSGEVTPDKWVVGKITGEISARDISDKHAKQVPAPGGGIVEIELEGDERTTPCLTDEDLMGLREVGRKVERHYGKAQDIEWALDKDGNILLLQSRPETVWSAKDVASVTKPVDNPLAHVMNIFGGRK</sequence>
<keyword evidence="11" id="KW-0067">ATP-binding</keyword>
<feature type="domain" description="Pyruvate phosphate dikinase AMP/ATP-binding" evidence="15">
    <location>
        <begin position="17"/>
        <end position="328"/>
    </location>
</feature>
<gene>
    <name evidence="16" type="ORF">GRI32_04610</name>
</gene>
<keyword evidence="12" id="KW-0460">Magnesium</keyword>
<evidence type="ECO:0000256" key="6">
    <source>
        <dbReference type="ARBA" id="ARBA00021623"/>
    </source>
</evidence>
<keyword evidence="8" id="KW-0479">Metal-binding</keyword>
<dbReference type="GO" id="GO:0008986">
    <property type="term" value="F:pyruvate, water dikinase activity"/>
    <property type="evidence" value="ECO:0007669"/>
    <property type="project" value="UniProtKB-EC"/>
</dbReference>
<evidence type="ECO:0000256" key="7">
    <source>
        <dbReference type="ARBA" id="ARBA00022679"/>
    </source>
</evidence>
<evidence type="ECO:0000256" key="14">
    <source>
        <dbReference type="ARBA" id="ARBA00047700"/>
    </source>
</evidence>
<organism evidence="16 17">
    <name type="scientific">Alteraurantiacibacter aestuarii</name>
    <dbReference type="NCBI Taxonomy" id="650004"/>
    <lineage>
        <taxon>Bacteria</taxon>
        <taxon>Pseudomonadati</taxon>
        <taxon>Pseudomonadota</taxon>
        <taxon>Alphaproteobacteria</taxon>
        <taxon>Sphingomonadales</taxon>
        <taxon>Erythrobacteraceae</taxon>
        <taxon>Alteraurantiacibacter</taxon>
    </lineage>
</organism>
<evidence type="ECO:0000259" key="15">
    <source>
        <dbReference type="Pfam" id="PF01326"/>
    </source>
</evidence>
<dbReference type="PANTHER" id="PTHR43030">
    <property type="entry name" value="PHOSPHOENOLPYRUVATE SYNTHASE"/>
    <property type="match status" value="1"/>
</dbReference>
<protein>
    <recommendedName>
        <fullName evidence="6">Phosphoenolpyruvate synthase</fullName>
        <ecNumber evidence="5">2.7.9.2</ecNumber>
    </recommendedName>
    <alternativeName>
        <fullName evidence="13">Pyruvate, water dikinase</fullName>
    </alternativeName>
</protein>
<evidence type="ECO:0000256" key="8">
    <source>
        <dbReference type="ARBA" id="ARBA00022723"/>
    </source>
</evidence>
<comment type="catalytic activity">
    <reaction evidence="14">
        <text>pyruvate + ATP + H2O = phosphoenolpyruvate + AMP + phosphate + 2 H(+)</text>
        <dbReference type="Rhea" id="RHEA:11364"/>
        <dbReference type="ChEBI" id="CHEBI:15361"/>
        <dbReference type="ChEBI" id="CHEBI:15377"/>
        <dbReference type="ChEBI" id="CHEBI:15378"/>
        <dbReference type="ChEBI" id="CHEBI:30616"/>
        <dbReference type="ChEBI" id="CHEBI:43474"/>
        <dbReference type="ChEBI" id="CHEBI:58702"/>
        <dbReference type="ChEBI" id="CHEBI:456215"/>
        <dbReference type="EC" id="2.7.9.2"/>
    </reaction>
</comment>
<dbReference type="EMBL" id="WTYY01000002">
    <property type="protein sequence ID" value="MXO88017.1"/>
    <property type="molecule type" value="Genomic_DNA"/>
</dbReference>
<evidence type="ECO:0000256" key="9">
    <source>
        <dbReference type="ARBA" id="ARBA00022741"/>
    </source>
</evidence>
<dbReference type="GO" id="GO:0006094">
    <property type="term" value="P:gluconeogenesis"/>
    <property type="evidence" value="ECO:0007669"/>
    <property type="project" value="UniProtKB-UniPathway"/>
</dbReference>
<dbReference type="Gene3D" id="3.30.470.20">
    <property type="entry name" value="ATP-grasp fold, B domain"/>
    <property type="match status" value="1"/>
</dbReference>
<dbReference type="EC" id="2.7.9.2" evidence="5"/>
<dbReference type="UniPathway" id="UPA00138"/>
<dbReference type="AlphaFoldDB" id="A0A844ZME9"/>
<keyword evidence="10" id="KW-0418">Kinase</keyword>
<evidence type="ECO:0000256" key="11">
    <source>
        <dbReference type="ARBA" id="ARBA00022840"/>
    </source>
</evidence>
<dbReference type="PANTHER" id="PTHR43030:SF1">
    <property type="entry name" value="PHOSPHOENOLPYRUVATE SYNTHASE"/>
    <property type="match status" value="1"/>
</dbReference>
<name>A0A844ZME9_9SPHN</name>
<evidence type="ECO:0000256" key="10">
    <source>
        <dbReference type="ARBA" id="ARBA00022777"/>
    </source>
</evidence>
<dbReference type="InterPro" id="IPR002192">
    <property type="entry name" value="PPDK_AMP/ATP-bd"/>
</dbReference>
<dbReference type="SUPFAM" id="SSF56059">
    <property type="entry name" value="Glutathione synthetase ATP-binding domain-like"/>
    <property type="match status" value="1"/>
</dbReference>
<evidence type="ECO:0000256" key="4">
    <source>
        <dbReference type="ARBA" id="ARBA00007837"/>
    </source>
</evidence>
<proteinExistence type="inferred from homology"/>
<evidence type="ECO:0000256" key="2">
    <source>
        <dbReference type="ARBA" id="ARBA00002988"/>
    </source>
</evidence>
<comment type="caution">
    <text evidence="16">The sequence shown here is derived from an EMBL/GenBank/DDBJ whole genome shotgun (WGS) entry which is preliminary data.</text>
</comment>
<comment type="pathway">
    <text evidence="3">Carbohydrate biosynthesis; gluconeogenesis.</text>
</comment>
<dbReference type="Pfam" id="PF01326">
    <property type="entry name" value="PPDK_N"/>
    <property type="match status" value="1"/>
</dbReference>
<comment type="similarity">
    <text evidence="4">Belongs to the PEP-utilizing enzyme family.</text>
</comment>
<dbReference type="GO" id="GO:0046872">
    <property type="term" value="F:metal ion binding"/>
    <property type="evidence" value="ECO:0007669"/>
    <property type="project" value="UniProtKB-KW"/>
</dbReference>
<dbReference type="OrthoDB" id="9765468at2"/>
<evidence type="ECO:0000313" key="16">
    <source>
        <dbReference type="EMBL" id="MXO88017.1"/>
    </source>
</evidence>
<keyword evidence="9" id="KW-0547">Nucleotide-binding</keyword>
<keyword evidence="17" id="KW-1185">Reference proteome</keyword>
<dbReference type="RefSeq" id="WP_160589950.1">
    <property type="nucleotide sequence ID" value="NZ_BAAAFP010000002.1"/>
</dbReference>
<dbReference type="InterPro" id="IPR006319">
    <property type="entry name" value="PEP_synth"/>
</dbReference>
<comment type="cofactor">
    <cofactor evidence="1">
        <name>Mg(2+)</name>
        <dbReference type="ChEBI" id="CHEBI:18420"/>
    </cofactor>
</comment>
<keyword evidence="16" id="KW-0670">Pyruvate</keyword>
<evidence type="ECO:0000256" key="3">
    <source>
        <dbReference type="ARBA" id="ARBA00004742"/>
    </source>
</evidence>
<keyword evidence="7" id="KW-0808">Transferase</keyword>
<evidence type="ECO:0000256" key="5">
    <source>
        <dbReference type="ARBA" id="ARBA00011996"/>
    </source>
</evidence>
<dbReference type="InterPro" id="IPR013815">
    <property type="entry name" value="ATP_grasp_subdomain_1"/>
</dbReference>
<dbReference type="Gene3D" id="3.30.1490.20">
    <property type="entry name" value="ATP-grasp fold, A domain"/>
    <property type="match status" value="1"/>
</dbReference>
<comment type="function">
    <text evidence="2">Catalyzes the phosphorylation of pyruvate to phosphoenolpyruvate.</text>
</comment>
<evidence type="ECO:0000256" key="1">
    <source>
        <dbReference type="ARBA" id="ARBA00001946"/>
    </source>
</evidence>
<dbReference type="GO" id="GO:0005524">
    <property type="term" value="F:ATP binding"/>
    <property type="evidence" value="ECO:0007669"/>
    <property type="project" value="UniProtKB-KW"/>
</dbReference>
<evidence type="ECO:0000256" key="13">
    <source>
        <dbReference type="ARBA" id="ARBA00033470"/>
    </source>
</evidence>
<reference evidence="16 17" key="1">
    <citation type="submission" date="2019-12" db="EMBL/GenBank/DDBJ databases">
        <title>Genomic-based taxomic classification of the family Erythrobacteraceae.</title>
        <authorList>
            <person name="Xu L."/>
        </authorList>
    </citation>
    <scope>NUCLEOTIDE SEQUENCE [LARGE SCALE GENOMIC DNA]</scope>
    <source>
        <strain evidence="16 17">JCM 16339</strain>
    </source>
</reference>
<evidence type="ECO:0000256" key="12">
    <source>
        <dbReference type="ARBA" id="ARBA00022842"/>
    </source>
</evidence>